<feature type="transmembrane region" description="Helical" evidence="2">
    <location>
        <begin position="51"/>
        <end position="69"/>
    </location>
</feature>
<reference evidence="3 4" key="1">
    <citation type="journal article" date="2024" name="J Genomics">
        <title>Draft genome sequencing and assembly of Favolaschia claudopus CIRM-BRFM 2984 isolated from oak limbs.</title>
        <authorList>
            <person name="Navarro D."/>
            <person name="Drula E."/>
            <person name="Chaduli D."/>
            <person name="Cazenave R."/>
            <person name="Ahrendt S."/>
            <person name="Wang J."/>
            <person name="Lipzen A."/>
            <person name="Daum C."/>
            <person name="Barry K."/>
            <person name="Grigoriev I.V."/>
            <person name="Favel A."/>
            <person name="Rosso M.N."/>
            <person name="Martin F."/>
        </authorList>
    </citation>
    <scope>NUCLEOTIDE SEQUENCE [LARGE SCALE GENOMIC DNA]</scope>
    <source>
        <strain evidence="3 4">CIRM-BRFM 2984</strain>
    </source>
</reference>
<feature type="region of interest" description="Disordered" evidence="1">
    <location>
        <begin position="828"/>
        <end position="862"/>
    </location>
</feature>
<evidence type="ECO:0000256" key="2">
    <source>
        <dbReference type="SAM" id="Phobius"/>
    </source>
</evidence>
<protein>
    <submittedName>
        <fullName evidence="3">Uncharacterized protein</fullName>
    </submittedName>
</protein>
<feature type="transmembrane region" description="Helical" evidence="2">
    <location>
        <begin position="89"/>
        <end position="109"/>
    </location>
</feature>
<proteinExistence type="predicted"/>
<evidence type="ECO:0000256" key="1">
    <source>
        <dbReference type="SAM" id="MobiDB-lite"/>
    </source>
</evidence>
<feature type="compositionally biased region" description="Polar residues" evidence="1">
    <location>
        <begin position="721"/>
        <end position="747"/>
    </location>
</feature>
<name>A0AAW0CUR2_9AGAR</name>
<dbReference type="Proteomes" id="UP001362999">
    <property type="component" value="Unassembled WGS sequence"/>
</dbReference>
<feature type="transmembrane region" description="Helical" evidence="2">
    <location>
        <begin position="173"/>
        <end position="198"/>
    </location>
</feature>
<sequence>MGSLCLSSASILRCEHFSALQSQLLIIPTALELIFSTTLILTNWGTGRRHLLLTAEGWSYFALALLELLSHNLPAVRDSVTVFRTVDIVLGATSFLPIFFYTLFVYLFTRGELIDTLPQRFQRIANVLLLFFIPAIIALNELSSFVGIHYGLTNVDGVVSVAIGFLSFNDQQLWTFLTSLTLALLTAFEAINFCFAFYRLIRAFVDQRRIETTSSDTTHLIRGIGWIAGGFKLGAIETVVGFAQGGFGGALTRRILRFLARAFLIIGIVKGVDLVDDFAEVEKEMRQNSEKNGFRRSRLAMMISNPRFSTFRQLSPTAKDFYDAPRAVPADAPVAGPSTLLAPPQMQQMSNSMPASPLYTLSGPQLPAPAPVATRPPLKRSITTHTTDSAATARSRVTVHFPDPNTAPMLEMRFSGLDIPSPAMIADSVNARPVSPTWMTMARTSRYAPSVAPSFAFDPVPPMTAVPPLPTASTQPYPSIIYDRPADSTARDADSTYTYSFHAPAPPALPAPSASRITPAQAYKSRQQQQQQRHTRGSSAYSGRSSYSLSAVHDLATQFPVPGIPPTMAPSPIREWDEPRAVGGRTKAKEWDAERGDDAPYTYNYNASSRDSAYGASMRGEHEEDEEPVYHYAYDGPVSPVRSTAARIPHPYADPGAYAYSPPRMNDEYSPLPNAVYSPPRMNAAYSPPSDDNAYRPPVSDVYSPPATRGNQAESRHRNMVSDTTLGTTPRTFASSSREGGTSTPNTEIDPFQFDADPLKARYAAQMQDADEGYDYEQAVPEEVRVADGPHAHEGHSSVSSMALLQMTQRGQVDWAPAGVEFTPSVFTASTSTPASSTHRKTLKKKRRPDAAPTDDVTVSSSANTLASSWLHGDVPEDAYADADDEGAVAPSAAPARVKSVGRVRAPRKATPAPVLAKHGLTRGSVYIQPITVPPAVYSHEVQIVQGGSSADSYNSEFAV</sequence>
<evidence type="ECO:0000313" key="3">
    <source>
        <dbReference type="EMBL" id="KAK7042162.1"/>
    </source>
</evidence>
<feature type="transmembrane region" description="Helical" evidence="2">
    <location>
        <begin position="121"/>
        <end position="139"/>
    </location>
</feature>
<feature type="compositionally biased region" description="Basic residues" evidence="1">
    <location>
        <begin position="838"/>
        <end position="848"/>
    </location>
</feature>
<dbReference type="AlphaFoldDB" id="A0AAW0CUR2"/>
<feature type="region of interest" description="Disordered" evidence="1">
    <location>
        <begin position="559"/>
        <end position="595"/>
    </location>
</feature>
<keyword evidence="2" id="KW-0812">Transmembrane</keyword>
<feature type="region of interest" description="Disordered" evidence="1">
    <location>
        <begin position="498"/>
        <end position="545"/>
    </location>
</feature>
<feature type="region of interest" description="Disordered" evidence="1">
    <location>
        <begin position="884"/>
        <end position="911"/>
    </location>
</feature>
<gene>
    <name evidence="3" type="ORF">R3P38DRAFT_2888873</name>
</gene>
<dbReference type="EMBL" id="JAWWNJ010000013">
    <property type="protein sequence ID" value="KAK7042162.1"/>
    <property type="molecule type" value="Genomic_DNA"/>
</dbReference>
<feature type="region of interest" description="Disordered" evidence="1">
    <location>
        <begin position="682"/>
        <end position="752"/>
    </location>
</feature>
<accession>A0AAW0CUR2</accession>
<feature type="compositionally biased region" description="Low complexity" evidence="1">
    <location>
        <begin position="828"/>
        <end position="837"/>
    </location>
</feature>
<feature type="transmembrane region" description="Helical" evidence="2">
    <location>
        <begin position="24"/>
        <end position="44"/>
    </location>
</feature>
<evidence type="ECO:0000313" key="4">
    <source>
        <dbReference type="Proteomes" id="UP001362999"/>
    </source>
</evidence>
<keyword evidence="2" id="KW-1133">Transmembrane helix</keyword>
<keyword evidence="2" id="KW-0472">Membrane</keyword>
<organism evidence="3 4">
    <name type="scientific">Favolaschia claudopus</name>
    <dbReference type="NCBI Taxonomy" id="2862362"/>
    <lineage>
        <taxon>Eukaryota</taxon>
        <taxon>Fungi</taxon>
        <taxon>Dikarya</taxon>
        <taxon>Basidiomycota</taxon>
        <taxon>Agaricomycotina</taxon>
        <taxon>Agaricomycetes</taxon>
        <taxon>Agaricomycetidae</taxon>
        <taxon>Agaricales</taxon>
        <taxon>Marasmiineae</taxon>
        <taxon>Mycenaceae</taxon>
        <taxon>Favolaschia</taxon>
    </lineage>
</organism>
<keyword evidence="4" id="KW-1185">Reference proteome</keyword>
<comment type="caution">
    <text evidence="3">The sequence shown here is derived from an EMBL/GenBank/DDBJ whole genome shotgun (WGS) entry which is preliminary data.</text>
</comment>
<feature type="compositionally biased region" description="Low complexity" evidence="1">
    <location>
        <begin position="527"/>
        <end position="545"/>
    </location>
</feature>